<dbReference type="AlphaFoldDB" id="E4ZID9"/>
<proteinExistence type="predicted"/>
<reference evidence="4" key="1">
    <citation type="journal article" date="2011" name="Nat. Commun.">
        <title>Effector diversification within compartments of the Leptosphaeria maculans genome affected by Repeat-Induced Point mutations.</title>
        <authorList>
            <person name="Rouxel T."/>
            <person name="Grandaubert J."/>
            <person name="Hane J.K."/>
            <person name="Hoede C."/>
            <person name="van de Wouw A.P."/>
            <person name="Couloux A."/>
            <person name="Dominguez V."/>
            <person name="Anthouard V."/>
            <person name="Bally P."/>
            <person name="Bourras S."/>
            <person name="Cozijnsen A.J."/>
            <person name="Ciuffetti L.M."/>
            <person name="Degrave A."/>
            <person name="Dilmaghani A."/>
            <person name="Duret L."/>
            <person name="Fudal I."/>
            <person name="Goodwin S.B."/>
            <person name="Gout L."/>
            <person name="Glaser N."/>
            <person name="Linglin J."/>
            <person name="Kema G.H.J."/>
            <person name="Lapalu N."/>
            <person name="Lawrence C.B."/>
            <person name="May K."/>
            <person name="Meyer M."/>
            <person name="Ollivier B."/>
            <person name="Poulain J."/>
            <person name="Schoch C.L."/>
            <person name="Simon A."/>
            <person name="Spatafora J.W."/>
            <person name="Stachowiak A."/>
            <person name="Turgeon B.G."/>
            <person name="Tyler B.M."/>
            <person name="Vincent D."/>
            <person name="Weissenbach J."/>
            <person name="Amselem J."/>
            <person name="Quesneville H."/>
            <person name="Oliver R.P."/>
            <person name="Wincker P."/>
            <person name="Balesdent M.-H."/>
            <person name="Howlett B.J."/>
        </authorList>
    </citation>
    <scope>NUCLEOTIDE SEQUENCE [LARGE SCALE GENOMIC DNA]</scope>
    <source>
        <strain evidence="4">JN3 / isolate v23.1.3 / race Av1-4-5-6-7-8</strain>
    </source>
</reference>
<dbReference type="STRING" id="985895.E4ZID9"/>
<name>E4ZID9_LEPMJ</name>
<dbReference type="InParanoid" id="E4ZID9"/>
<feature type="transmembrane region" description="Helical" evidence="2">
    <location>
        <begin position="220"/>
        <end position="242"/>
    </location>
</feature>
<protein>
    <submittedName>
        <fullName evidence="3">Predicted protein</fullName>
    </submittedName>
</protein>
<dbReference type="HOGENOM" id="CLU_681632_0_0_1"/>
<evidence type="ECO:0000313" key="4">
    <source>
        <dbReference type="Proteomes" id="UP000002668"/>
    </source>
</evidence>
<evidence type="ECO:0000256" key="2">
    <source>
        <dbReference type="SAM" id="Phobius"/>
    </source>
</evidence>
<feature type="transmembrane region" description="Helical" evidence="2">
    <location>
        <begin position="153"/>
        <end position="174"/>
    </location>
</feature>
<keyword evidence="2" id="KW-1133">Transmembrane helix</keyword>
<keyword evidence="4" id="KW-1185">Reference proteome</keyword>
<dbReference type="VEuPathDB" id="FungiDB:LEMA_P059940.1"/>
<dbReference type="EMBL" id="FP929065">
    <property type="protein sequence ID" value="CBX90960.1"/>
    <property type="molecule type" value="Genomic_DNA"/>
</dbReference>
<organism evidence="4">
    <name type="scientific">Leptosphaeria maculans (strain JN3 / isolate v23.1.3 / race Av1-4-5-6-7-8)</name>
    <name type="common">Blackleg fungus</name>
    <name type="synonym">Phoma lingam</name>
    <dbReference type="NCBI Taxonomy" id="985895"/>
    <lineage>
        <taxon>Eukaryota</taxon>
        <taxon>Fungi</taxon>
        <taxon>Dikarya</taxon>
        <taxon>Ascomycota</taxon>
        <taxon>Pezizomycotina</taxon>
        <taxon>Dothideomycetes</taxon>
        <taxon>Pleosporomycetidae</taxon>
        <taxon>Pleosporales</taxon>
        <taxon>Pleosporineae</taxon>
        <taxon>Leptosphaeriaceae</taxon>
        <taxon>Plenodomus</taxon>
        <taxon>Plenodomus lingam/Leptosphaeria maculans species complex</taxon>
    </lineage>
</organism>
<feature type="transmembrane region" description="Helical" evidence="2">
    <location>
        <begin position="381"/>
        <end position="400"/>
    </location>
</feature>
<accession>E4ZID9</accession>
<dbReference type="Proteomes" id="UP000002668">
    <property type="component" value="Genome"/>
</dbReference>
<keyword evidence="2" id="KW-0472">Membrane</keyword>
<sequence length="404" mass="44677">MIAILFCRQEVTKWGSAEKERPLHGPPLGAFHVSPRSGWEGAARLRLEQQGDLAANQRPSTTSTTSDRPTAHSSLPLQQIQPQAFLPLGHVLPYQSPLLSYITAIVHRYEACRGHGQEGPLLSVVRNSGLVLASGYLSTAPALDYSFALDKPLHTVGVVLLLTGLVIVATEVWLSRTAQPRPPTRFVAIALSEGQRRPPGEEIWTETGQPGRRKVWTVRAVGALLTVLMFAICGRIAVFYCVMKHVECAGPSTLPFLPLILALYHSLRHPSQRQYPAWSLDSRPRTHLDRVYNFVLDGSTRYIIPSILLSISGFLVNIKTDALRSTYICPIIDSTAAGVPSLQFIAFLLDCIIVQILYRFVDDGISPPDDWTIHLQDGTSNHFLVGLTFIASSLIWHCYIPRHA</sequence>
<evidence type="ECO:0000256" key="1">
    <source>
        <dbReference type="SAM" id="MobiDB-lite"/>
    </source>
</evidence>
<evidence type="ECO:0000313" key="3">
    <source>
        <dbReference type="EMBL" id="CBX90960.1"/>
    </source>
</evidence>
<keyword evidence="2" id="KW-0812">Transmembrane</keyword>
<feature type="transmembrane region" description="Helical" evidence="2">
    <location>
        <begin position="339"/>
        <end position="361"/>
    </location>
</feature>
<feature type="region of interest" description="Disordered" evidence="1">
    <location>
        <begin position="51"/>
        <end position="73"/>
    </location>
</feature>
<gene>
    <name evidence="3" type="ORF">LEMA_P059940.1</name>
</gene>
<feature type="transmembrane region" description="Helical" evidence="2">
    <location>
        <begin position="302"/>
        <end position="318"/>
    </location>
</feature>
<dbReference type="eggNOG" id="ENOG502QUUP">
    <property type="taxonomic scope" value="Eukaryota"/>
</dbReference>